<evidence type="ECO:0000313" key="1">
    <source>
        <dbReference type="EMBL" id="MBB5130254.1"/>
    </source>
</evidence>
<reference evidence="1 2" key="1">
    <citation type="submission" date="2020-08" db="EMBL/GenBank/DDBJ databases">
        <title>Genomic Encyclopedia of Type Strains, Phase III (KMG-III): the genomes of soil and plant-associated and newly described type strains.</title>
        <authorList>
            <person name="Whitman W."/>
        </authorList>
    </citation>
    <scope>NUCLEOTIDE SEQUENCE [LARGE SCALE GENOMIC DNA]</scope>
    <source>
        <strain evidence="1 2">CECT 3226</strain>
    </source>
</reference>
<name>A0A7W8BV68_9ACTN</name>
<keyword evidence="2" id="KW-1185">Reference proteome</keyword>
<gene>
    <name evidence="1" type="ORF">FHS32_007051</name>
</gene>
<comment type="caution">
    <text evidence="1">The sequence shown here is derived from an EMBL/GenBank/DDBJ whole genome shotgun (WGS) entry which is preliminary data.</text>
</comment>
<proteinExistence type="predicted"/>
<dbReference type="Proteomes" id="UP000568022">
    <property type="component" value="Unassembled WGS sequence"/>
</dbReference>
<protein>
    <submittedName>
        <fullName evidence="1">Uncharacterized protein</fullName>
    </submittedName>
</protein>
<sequence length="58" mass="6484">MATPTHPADVIEDALAHVWTDTHREFGPDETTWTPGQVREYLLRLDAARIDPGSVITI</sequence>
<evidence type="ECO:0000313" key="2">
    <source>
        <dbReference type="Proteomes" id="UP000568022"/>
    </source>
</evidence>
<dbReference type="EMBL" id="JACHJE010000033">
    <property type="protein sequence ID" value="MBB5130254.1"/>
    <property type="molecule type" value="Genomic_DNA"/>
</dbReference>
<dbReference type="AlphaFoldDB" id="A0A7W8BV68"/>
<accession>A0A7W8BV68</accession>
<organism evidence="1 2">
    <name type="scientific">Streptomyces griseoloalbus</name>
    <dbReference type="NCBI Taxonomy" id="67303"/>
    <lineage>
        <taxon>Bacteria</taxon>
        <taxon>Bacillati</taxon>
        <taxon>Actinomycetota</taxon>
        <taxon>Actinomycetes</taxon>
        <taxon>Kitasatosporales</taxon>
        <taxon>Streptomycetaceae</taxon>
        <taxon>Streptomyces</taxon>
    </lineage>
</organism>